<dbReference type="Proteomes" id="UP000076738">
    <property type="component" value="Unassembled WGS sequence"/>
</dbReference>
<keyword evidence="2" id="KW-0812">Transmembrane</keyword>
<name>A0A167JEP2_CALVF</name>
<feature type="transmembrane region" description="Helical" evidence="2">
    <location>
        <begin position="90"/>
        <end position="115"/>
    </location>
</feature>
<feature type="transmembrane region" description="Helical" evidence="2">
    <location>
        <begin position="12"/>
        <end position="35"/>
    </location>
</feature>
<evidence type="ECO:0000313" key="4">
    <source>
        <dbReference type="Proteomes" id="UP000076738"/>
    </source>
</evidence>
<feature type="region of interest" description="Disordered" evidence="1">
    <location>
        <begin position="562"/>
        <end position="581"/>
    </location>
</feature>
<evidence type="ECO:0000313" key="3">
    <source>
        <dbReference type="EMBL" id="KZO93514.1"/>
    </source>
</evidence>
<feature type="transmembrane region" description="Helical" evidence="2">
    <location>
        <begin position="127"/>
        <end position="147"/>
    </location>
</feature>
<evidence type="ECO:0000256" key="2">
    <source>
        <dbReference type="SAM" id="Phobius"/>
    </source>
</evidence>
<dbReference type="EMBL" id="KV417301">
    <property type="protein sequence ID" value="KZO93514.1"/>
    <property type="molecule type" value="Genomic_DNA"/>
</dbReference>
<feature type="region of interest" description="Disordered" evidence="1">
    <location>
        <begin position="438"/>
        <end position="505"/>
    </location>
</feature>
<dbReference type="AlphaFoldDB" id="A0A167JEP2"/>
<sequence>MSTAPTLALLPAIPALILIPLLPLALAFVALALLYPRQPAQQDQRFSLLLPSEEKDRLAVPSGARPGSYASRHTTVRLWRSATRLSRAGLAIIAPAVTAGVSFGAGAVCAIAAAARQDADASALSRSAGVLNVLGVFFAGLTPILLLTPTSLNHIFPSCATLQPTLRISRTATPEPYWPRKRSSYRVGLLLIALLVSCLFTLVSSSLAPSLPIPSGALAAGPGTEMLALLLPLQSILHLSPHRPILIPALIAHFFGLVGRALSLARALEPADTELSAGLAIARAGCDLLWVTLLLLCTAVLAATTQRGPNPLPAHYHSPAQLALMSTSLDRPAPGASASGVPPSPNPSSNPSSQDSVIDITAKSSAQLESDLPMYTQDAPVEAHDPTALLRAAILRSFDSPSQQSAFESIRSTLPADFTLALQGYERYTPPLAQGAFQAHGPASHELPAHITPPRPRTAGAVHSLRRTISRLVHPNQRPRTAPSRPQQGEQEDCSTLPSSRLTPPQAFSFESASAAARDQEQQEQQEWVVDLEASPNGQIVQIRRAREQGVDVKMPREGVRVEVETESDAYESAEEGGRKE</sequence>
<keyword evidence="2" id="KW-0472">Membrane</keyword>
<accession>A0A167JEP2</accession>
<organism evidence="3 4">
    <name type="scientific">Calocera viscosa (strain TUFC12733)</name>
    <dbReference type="NCBI Taxonomy" id="1330018"/>
    <lineage>
        <taxon>Eukaryota</taxon>
        <taxon>Fungi</taxon>
        <taxon>Dikarya</taxon>
        <taxon>Basidiomycota</taxon>
        <taxon>Agaricomycotina</taxon>
        <taxon>Dacrymycetes</taxon>
        <taxon>Dacrymycetales</taxon>
        <taxon>Dacrymycetaceae</taxon>
        <taxon>Calocera</taxon>
    </lineage>
</organism>
<feature type="transmembrane region" description="Helical" evidence="2">
    <location>
        <begin position="187"/>
        <end position="207"/>
    </location>
</feature>
<dbReference type="OrthoDB" id="10623990at2759"/>
<reference evidence="3 4" key="1">
    <citation type="journal article" date="2016" name="Mol. Biol. Evol.">
        <title>Comparative Genomics of Early-Diverging Mushroom-Forming Fungi Provides Insights into the Origins of Lignocellulose Decay Capabilities.</title>
        <authorList>
            <person name="Nagy L.G."/>
            <person name="Riley R."/>
            <person name="Tritt A."/>
            <person name="Adam C."/>
            <person name="Daum C."/>
            <person name="Floudas D."/>
            <person name="Sun H."/>
            <person name="Yadav J.S."/>
            <person name="Pangilinan J."/>
            <person name="Larsson K.H."/>
            <person name="Matsuura K."/>
            <person name="Barry K."/>
            <person name="Labutti K."/>
            <person name="Kuo R."/>
            <person name="Ohm R.A."/>
            <person name="Bhattacharya S.S."/>
            <person name="Shirouzu T."/>
            <person name="Yoshinaga Y."/>
            <person name="Martin F.M."/>
            <person name="Grigoriev I.V."/>
            <person name="Hibbett D.S."/>
        </authorList>
    </citation>
    <scope>NUCLEOTIDE SEQUENCE [LARGE SCALE GENOMIC DNA]</scope>
    <source>
        <strain evidence="3 4">TUFC12733</strain>
    </source>
</reference>
<feature type="compositionally biased region" description="Low complexity" evidence="1">
    <location>
        <begin position="332"/>
        <end position="341"/>
    </location>
</feature>
<feature type="region of interest" description="Disordered" evidence="1">
    <location>
        <begin position="329"/>
        <end position="356"/>
    </location>
</feature>
<feature type="compositionally biased region" description="Acidic residues" evidence="1">
    <location>
        <begin position="565"/>
        <end position="575"/>
    </location>
</feature>
<keyword evidence="4" id="KW-1185">Reference proteome</keyword>
<gene>
    <name evidence="3" type="ORF">CALVIDRAFT_539970</name>
</gene>
<protein>
    <submittedName>
        <fullName evidence="3">Uncharacterized protein</fullName>
    </submittedName>
</protein>
<keyword evidence="2" id="KW-1133">Transmembrane helix</keyword>
<feature type="compositionally biased region" description="Polar residues" evidence="1">
    <location>
        <begin position="484"/>
        <end position="503"/>
    </location>
</feature>
<evidence type="ECO:0000256" key="1">
    <source>
        <dbReference type="SAM" id="MobiDB-lite"/>
    </source>
</evidence>
<proteinExistence type="predicted"/>